<evidence type="ECO:0000256" key="1">
    <source>
        <dbReference type="ARBA" id="ARBA00008950"/>
    </source>
</evidence>
<dbReference type="InterPro" id="IPR050126">
    <property type="entry name" value="Ap4A_hydrolase"/>
</dbReference>
<protein>
    <submittedName>
        <fullName evidence="3">Metallophosphoesterase family protein</fullName>
    </submittedName>
</protein>
<dbReference type="RefSeq" id="WP_150090726.1">
    <property type="nucleotide sequence ID" value="NZ_JBFUOH010000052.1"/>
</dbReference>
<evidence type="ECO:0000313" key="3">
    <source>
        <dbReference type="EMBL" id="KAA6186571.1"/>
    </source>
</evidence>
<dbReference type="Pfam" id="PF12850">
    <property type="entry name" value="Metallophos_2"/>
    <property type="match status" value="1"/>
</dbReference>
<dbReference type="InterPro" id="IPR011152">
    <property type="entry name" value="Pesterase_MJ0912"/>
</dbReference>
<dbReference type="Proteomes" id="UP000322981">
    <property type="component" value="Unassembled WGS sequence"/>
</dbReference>
<dbReference type="OrthoDB" id="9813918at2"/>
<comment type="caution">
    <text evidence="3">The sequence shown here is derived from an EMBL/GenBank/DDBJ whole genome shotgun (WGS) entry which is preliminary data.</text>
</comment>
<dbReference type="InterPro" id="IPR024654">
    <property type="entry name" value="Calcineurin-like_PHP_lpxH"/>
</dbReference>
<proteinExistence type="inferred from homology"/>
<name>A0A5M8FRX8_9GAMM</name>
<keyword evidence="4" id="KW-1185">Reference proteome</keyword>
<dbReference type="GO" id="GO:0016791">
    <property type="term" value="F:phosphatase activity"/>
    <property type="evidence" value="ECO:0007669"/>
    <property type="project" value="TreeGrafter"/>
</dbReference>
<feature type="domain" description="Calcineurin-like phosphoesterase" evidence="2">
    <location>
        <begin position="1"/>
        <end position="194"/>
    </location>
</feature>
<dbReference type="PANTHER" id="PTHR42850">
    <property type="entry name" value="METALLOPHOSPHOESTERASE"/>
    <property type="match status" value="1"/>
</dbReference>
<dbReference type="SUPFAM" id="SSF56300">
    <property type="entry name" value="Metallo-dependent phosphatases"/>
    <property type="match status" value="1"/>
</dbReference>
<reference evidence="3 4" key="1">
    <citation type="submission" date="2019-09" db="EMBL/GenBank/DDBJ databases">
        <title>Whole-genome sequence of the purple sulfur bacterium Thiohalocapsa marina DSM 19078.</title>
        <authorList>
            <person name="Kyndt J.A."/>
            <person name="Meyer T.E."/>
        </authorList>
    </citation>
    <scope>NUCLEOTIDE SEQUENCE [LARGE SCALE GENOMIC DNA]</scope>
    <source>
        <strain evidence="3 4">DSM 19078</strain>
    </source>
</reference>
<dbReference type="PIRSF" id="PIRSF000883">
    <property type="entry name" value="Pesterase_MJ0912"/>
    <property type="match status" value="1"/>
</dbReference>
<gene>
    <name evidence="3" type="ORF">F2Q65_04125</name>
</gene>
<comment type="similarity">
    <text evidence="1">Belongs to the metallophosphoesterase superfamily. YfcE family.</text>
</comment>
<dbReference type="InterPro" id="IPR029052">
    <property type="entry name" value="Metallo-depent_PP-like"/>
</dbReference>
<evidence type="ECO:0000259" key="2">
    <source>
        <dbReference type="Pfam" id="PF12850"/>
    </source>
</evidence>
<dbReference type="PANTHER" id="PTHR42850:SF2">
    <property type="entry name" value="BLL5683 PROTEIN"/>
    <property type="match status" value="1"/>
</dbReference>
<organism evidence="3 4">
    <name type="scientific">Thiohalocapsa marina</name>
    <dbReference type="NCBI Taxonomy" id="424902"/>
    <lineage>
        <taxon>Bacteria</taxon>
        <taxon>Pseudomonadati</taxon>
        <taxon>Pseudomonadota</taxon>
        <taxon>Gammaproteobacteria</taxon>
        <taxon>Chromatiales</taxon>
        <taxon>Chromatiaceae</taxon>
        <taxon>Thiohalocapsa</taxon>
    </lineage>
</organism>
<dbReference type="Gene3D" id="3.60.21.10">
    <property type="match status" value="1"/>
</dbReference>
<evidence type="ECO:0000313" key="4">
    <source>
        <dbReference type="Proteomes" id="UP000322981"/>
    </source>
</evidence>
<dbReference type="AlphaFoldDB" id="A0A5M8FRX8"/>
<dbReference type="CDD" id="cd00838">
    <property type="entry name" value="MPP_superfamily"/>
    <property type="match status" value="1"/>
</dbReference>
<dbReference type="GO" id="GO:0005737">
    <property type="term" value="C:cytoplasm"/>
    <property type="evidence" value="ECO:0007669"/>
    <property type="project" value="TreeGrafter"/>
</dbReference>
<sequence>MKVAVFSDVQANLPAMEEALAHIDAWGPDMVVMAGDLVNRGPDSLGCLMLFDQRRRASGWLPVNGNHEVWVLRCGVEPPVSVGERDIRRFTDFAWRQVAEHADLLRDWPDHLCLHPPGAAAWLHVTHGTMAGNRDGITPNTSDESLAGKLPEGVALFVSGHTHRPHQRRTQDMDVVNVGSVGSPFDGDPRGSYGQFTWQGGRWHSRIVRFAYDRARAERDFEDSGFLDEGGPLAHLIFREWRDARLLMGGWRRQYERLVYAGEIGLQDSIDRYLRAVEG</sequence>
<accession>A0A5M8FRX8</accession>
<dbReference type="EMBL" id="VWXX01000004">
    <property type="protein sequence ID" value="KAA6186571.1"/>
    <property type="molecule type" value="Genomic_DNA"/>
</dbReference>